<sequence>MAVIAGLVGWRVVENRRHDAALESCNQAVKPLQEKTGSARMARYREAFGVKRDQVKDAKTVANMSRSAKAVGGLKQPTVACKAPMSTVDLNAEAGRARKLDGEYAAVSKSARAVLESKDAKTLEDAKTALNAKKDEASKLLGDSDGKVTDNATRDNLQQAIDQAGQVKGDEAKAYHDAAGSLQAAIDQVNSSMQVKSQADQEAADQAAQQRTQRQGTTQRRATTSNNKRESNMSHQPASNKRGGGSSQAPATPSVPQGDDGGFDWHQWFEEHKTPSRCHPGEFCPIG</sequence>
<gene>
    <name evidence="2" type="ORF">H3U98_04865</name>
</gene>
<reference evidence="2 3" key="1">
    <citation type="submission" date="2020-07" db="EMBL/GenBank/DDBJ databases">
        <title>Isolated bacteria genomes of Apis mellifera.</title>
        <authorList>
            <person name="Wu J."/>
            <person name="Zheng H."/>
        </authorList>
    </citation>
    <scope>NUCLEOTIDE SEQUENCE [LARGE SCALE GENOMIC DNA]</scope>
    <source>
        <strain evidence="2 3">W8116</strain>
    </source>
</reference>
<feature type="region of interest" description="Disordered" evidence="1">
    <location>
        <begin position="193"/>
        <end position="287"/>
    </location>
</feature>
<evidence type="ECO:0000256" key="1">
    <source>
        <dbReference type="SAM" id="MobiDB-lite"/>
    </source>
</evidence>
<organism evidence="2 3">
    <name type="scientific">Bifidobacterium choladohabitans</name>
    <dbReference type="NCBI Taxonomy" id="2750947"/>
    <lineage>
        <taxon>Bacteria</taxon>
        <taxon>Bacillati</taxon>
        <taxon>Actinomycetota</taxon>
        <taxon>Actinomycetes</taxon>
        <taxon>Bifidobacteriales</taxon>
        <taxon>Bifidobacteriaceae</taxon>
        <taxon>Bifidobacterium</taxon>
    </lineage>
</organism>
<proteinExistence type="predicted"/>
<accession>A0ABS0R0E3</accession>
<protein>
    <recommendedName>
        <fullName evidence="4">Colicin transporter</fullName>
    </recommendedName>
</protein>
<evidence type="ECO:0008006" key="4">
    <source>
        <dbReference type="Google" id="ProtNLM"/>
    </source>
</evidence>
<name>A0ABS0R0E3_9BIFI</name>
<feature type="compositionally biased region" description="Low complexity" evidence="1">
    <location>
        <begin position="198"/>
        <end position="224"/>
    </location>
</feature>
<dbReference type="RefSeq" id="WP_198206029.1">
    <property type="nucleotide sequence ID" value="NZ_JACFSA010000002.1"/>
</dbReference>
<comment type="caution">
    <text evidence="2">The sequence shown here is derived from an EMBL/GenBank/DDBJ whole genome shotgun (WGS) entry which is preliminary data.</text>
</comment>
<evidence type="ECO:0000313" key="2">
    <source>
        <dbReference type="EMBL" id="MBI0144111.1"/>
    </source>
</evidence>
<dbReference type="Proteomes" id="UP000700855">
    <property type="component" value="Unassembled WGS sequence"/>
</dbReference>
<evidence type="ECO:0000313" key="3">
    <source>
        <dbReference type="Proteomes" id="UP000700855"/>
    </source>
</evidence>
<dbReference type="EMBL" id="JACFSA010000002">
    <property type="protein sequence ID" value="MBI0144111.1"/>
    <property type="molecule type" value="Genomic_DNA"/>
</dbReference>
<keyword evidence="3" id="KW-1185">Reference proteome</keyword>